<reference evidence="2 3" key="1">
    <citation type="submission" date="2018-06" db="EMBL/GenBank/DDBJ databases">
        <title>Genomic Encyclopedia of Type Strains, Phase IV (KMG-IV): sequencing the most valuable type-strain genomes for metagenomic binning, comparative biology and taxonomic classification.</title>
        <authorList>
            <person name="Goeker M."/>
        </authorList>
    </citation>
    <scope>NUCLEOTIDE SEQUENCE [LARGE SCALE GENOMIC DNA]</scope>
    <source>
        <strain evidence="2 3">DSM 44599</strain>
    </source>
</reference>
<sequence length="153" mass="16125">MHRVFHAVDLGAARRSSGGEDGADNGLVAVDLGQPEGEDIAHGERAGGEAEDVGGVGAQGGIEGAAVVRADLETGRRSAELVRRAADVETDIWGDADIAFRPQERERLESTFPHHKTVIIEGAGTYPESDAPEEFVAALQDWAELPDTGAVDR</sequence>
<protein>
    <recommendedName>
        <fullName evidence="4">Alpha/beta hydrolase family protein</fullName>
    </recommendedName>
</protein>
<accession>A0A366E4E2</accession>
<dbReference type="Proteomes" id="UP000252586">
    <property type="component" value="Unassembled WGS sequence"/>
</dbReference>
<evidence type="ECO:0000313" key="3">
    <source>
        <dbReference type="Proteomes" id="UP000252586"/>
    </source>
</evidence>
<dbReference type="InterPro" id="IPR029058">
    <property type="entry name" value="AB_hydrolase_fold"/>
</dbReference>
<evidence type="ECO:0000313" key="2">
    <source>
        <dbReference type="EMBL" id="RBO96374.1"/>
    </source>
</evidence>
<dbReference type="RefSeq" id="WP_067504271.1">
    <property type="nucleotide sequence ID" value="NZ_JADLPW010000006.1"/>
</dbReference>
<dbReference type="SUPFAM" id="SSF53474">
    <property type="entry name" value="alpha/beta-Hydrolases"/>
    <property type="match status" value="1"/>
</dbReference>
<dbReference type="Gene3D" id="3.40.50.1820">
    <property type="entry name" value="alpha/beta hydrolase"/>
    <property type="match status" value="1"/>
</dbReference>
<comment type="caution">
    <text evidence="2">The sequence shown here is derived from an EMBL/GenBank/DDBJ whole genome shotgun (WGS) entry which is preliminary data.</text>
</comment>
<dbReference type="AlphaFoldDB" id="A0A366E4E2"/>
<name>A0A366E4E2_9NOCA</name>
<dbReference type="EMBL" id="QNRE01000001">
    <property type="protein sequence ID" value="RBO96374.1"/>
    <property type="molecule type" value="Genomic_DNA"/>
</dbReference>
<keyword evidence="3" id="KW-1185">Reference proteome</keyword>
<organism evidence="2 3">
    <name type="scientific">Nocardia puris</name>
    <dbReference type="NCBI Taxonomy" id="208602"/>
    <lineage>
        <taxon>Bacteria</taxon>
        <taxon>Bacillati</taxon>
        <taxon>Actinomycetota</taxon>
        <taxon>Actinomycetes</taxon>
        <taxon>Mycobacteriales</taxon>
        <taxon>Nocardiaceae</taxon>
        <taxon>Nocardia</taxon>
    </lineage>
</organism>
<proteinExistence type="predicted"/>
<gene>
    <name evidence="2" type="ORF">DFR74_101389</name>
</gene>
<feature type="compositionally biased region" description="Basic and acidic residues" evidence="1">
    <location>
        <begin position="39"/>
        <end position="48"/>
    </location>
</feature>
<evidence type="ECO:0000256" key="1">
    <source>
        <dbReference type="SAM" id="MobiDB-lite"/>
    </source>
</evidence>
<evidence type="ECO:0008006" key="4">
    <source>
        <dbReference type="Google" id="ProtNLM"/>
    </source>
</evidence>
<feature type="region of interest" description="Disordered" evidence="1">
    <location>
        <begin position="14"/>
        <end position="55"/>
    </location>
</feature>
<dbReference type="STRING" id="1210090.GCA_001613185_01104"/>